<dbReference type="InterPro" id="IPR050237">
    <property type="entry name" value="ATP-dep_AMP-bd_enzyme"/>
</dbReference>
<evidence type="ECO:0000259" key="2">
    <source>
        <dbReference type="Pfam" id="PF13193"/>
    </source>
</evidence>
<dbReference type="PANTHER" id="PTHR43767:SF1">
    <property type="entry name" value="NONRIBOSOMAL PEPTIDE SYNTHASE PES1 (EUROFUNG)-RELATED"/>
    <property type="match status" value="1"/>
</dbReference>
<organism evidence="3">
    <name type="scientific">Streptomyces sp. R39</name>
    <dbReference type="NCBI Taxonomy" id="3238631"/>
    <lineage>
        <taxon>Bacteria</taxon>
        <taxon>Bacillati</taxon>
        <taxon>Actinomycetota</taxon>
        <taxon>Actinomycetes</taxon>
        <taxon>Kitasatosporales</taxon>
        <taxon>Streptomycetaceae</taxon>
        <taxon>Streptomyces</taxon>
    </lineage>
</organism>
<reference evidence="3" key="1">
    <citation type="submission" date="2024-07" db="EMBL/GenBank/DDBJ databases">
        <authorList>
            <person name="Yu S.T."/>
        </authorList>
    </citation>
    <scope>NUCLEOTIDE SEQUENCE</scope>
    <source>
        <strain evidence="3">R39</strain>
    </source>
</reference>
<evidence type="ECO:0000259" key="1">
    <source>
        <dbReference type="Pfam" id="PF00501"/>
    </source>
</evidence>
<dbReference type="InterPro" id="IPR045851">
    <property type="entry name" value="AMP-bd_C_sf"/>
</dbReference>
<dbReference type="Gene3D" id="3.40.50.12780">
    <property type="entry name" value="N-terminal domain of ligase-like"/>
    <property type="match status" value="1"/>
</dbReference>
<dbReference type="InterPro" id="IPR000873">
    <property type="entry name" value="AMP-dep_synth/lig_dom"/>
</dbReference>
<feature type="domain" description="AMP-dependent synthetase/ligase" evidence="1">
    <location>
        <begin position="22"/>
        <end position="417"/>
    </location>
</feature>
<sequence>MDNDALLALLQADGDIITERLDHWARTRADRVFLHYGEDQITHTYAEFGRISDHIAGNLAAHGIAKGDRVSVLTTNSYVAALLMFGIWKAGAVYCPVNFAFTGRLLAYQLNDTAPSLLVTDARLLPAVNDVADQLQAPPPLVVYAPPQSAHDHVADVAALHPRLRALPWASLTAEAERPDVRVGFDDPANIVYTSGTTGPAKGVVQPYRWMAQYTFGLRMPLTSDDVIYSDLPMYHVGGAIANVARAAWTGCEVALWDRFSPDDFWRRISSRGATTAILLDVMIPWLMQREPTADDRANTLNKVYLQPLPLHHAEVARRFGFDFVFAGFGQTESGAVVSAFIEETAEGHGTPAHLYRGLSHREIKEVAAQRGQTVLAGGTVTRKGFMGRPVPFFEVAVLDEHDRECGVEEPGQLAVRPRLPGLTMLEYLGRPEATAAAWRNLWLHTGDAAVRGEDGLLYFVDRLGDRIRVRGENLSSYQVEDVINQLSGVRYCAVFAVPSEEGDEDDVVAFVVPAEGTRLTVQDVHDHARAAMPKYMRPRIVRMVKDLPRTPTNKIEKYRLRRQILDELGHGTS</sequence>
<dbReference type="RefSeq" id="WP_369227795.1">
    <property type="nucleotide sequence ID" value="NZ_CP163441.1"/>
</dbReference>
<dbReference type="GO" id="GO:0016878">
    <property type="term" value="F:acid-thiol ligase activity"/>
    <property type="evidence" value="ECO:0007669"/>
    <property type="project" value="UniProtKB-ARBA"/>
</dbReference>
<dbReference type="PANTHER" id="PTHR43767">
    <property type="entry name" value="LONG-CHAIN-FATTY-ACID--COA LIGASE"/>
    <property type="match status" value="1"/>
</dbReference>
<dbReference type="Pfam" id="PF00501">
    <property type="entry name" value="AMP-binding"/>
    <property type="match status" value="1"/>
</dbReference>
<dbReference type="EMBL" id="CP163441">
    <property type="protein sequence ID" value="XDQ49137.1"/>
    <property type="molecule type" value="Genomic_DNA"/>
</dbReference>
<proteinExistence type="predicted"/>
<feature type="domain" description="AMP-binding enzyme C-terminal" evidence="2">
    <location>
        <begin position="479"/>
        <end position="555"/>
    </location>
</feature>
<dbReference type="InterPro" id="IPR020845">
    <property type="entry name" value="AMP-binding_CS"/>
</dbReference>
<dbReference type="PROSITE" id="PS00455">
    <property type="entry name" value="AMP_BINDING"/>
    <property type="match status" value="1"/>
</dbReference>
<dbReference type="AlphaFoldDB" id="A0AB39QZS0"/>
<name>A0AB39QZS0_9ACTN</name>
<dbReference type="Gene3D" id="3.30.300.30">
    <property type="match status" value="1"/>
</dbReference>
<protein>
    <submittedName>
        <fullName evidence="3">Class I adenylate-forming enzyme family protein</fullName>
    </submittedName>
</protein>
<dbReference type="InterPro" id="IPR025110">
    <property type="entry name" value="AMP-bd_C"/>
</dbReference>
<dbReference type="Pfam" id="PF13193">
    <property type="entry name" value="AMP-binding_C"/>
    <property type="match status" value="1"/>
</dbReference>
<evidence type="ECO:0000313" key="3">
    <source>
        <dbReference type="EMBL" id="XDQ49137.1"/>
    </source>
</evidence>
<dbReference type="InterPro" id="IPR042099">
    <property type="entry name" value="ANL_N_sf"/>
</dbReference>
<gene>
    <name evidence="3" type="ORF">AB5J52_46530</name>
</gene>
<accession>A0AB39QZS0</accession>
<dbReference type="SUPFAM" id="SSF56801">
    <property type="entry name" value="Acetyl-CoA synthetase-like"/>
    <property type="match status" value="1"/>
</dbReference>